<name>A0AAD8PCS4_BABGI</name>
<dbReference type="AlphaFoldDB" id="A0AAD8PCS4"/>
<evidence type="ECO:0000256" key="2">
    <source>
        <dbReference type="SAM" id="SignalP"/>
    </source>
</evidence>
<evidence type="ECO:0000313" key="3">
    <source>
        <dbReference type="EMBL" id="KAK1441799.1"/>
    </source>
</evidence>
<feature type="signal peptide" evidence="2">
    <location>
        <begin position="1"/>
        <end position="16"/>
    </location>
</feature>
<evidence type="ECO:0000313" key="4">
    <source>
        <dbReference type="Proteomes" id="UP001230268"/>
    </source>
</evidence>
<proteinExistence type="predicted"/>
<sequence length="1058" mass="122106">MRALSVLSIFIALCMADAMSIKMLVSLLRNSDDAIVPHYTQEELDNARRVEFDITDLGDLLHYKSSMYLSTCRRVERRVLSPPPNHFFSTILADGETIYVPTKFLGYKIIVDVVEGVPTYVRIDGFRSAGVVASRYFYKNEEDIWEMVQRNDFVRRRVTDGNRYAVNIKDSIDAHRKDGIVRETKGTAGTIVTLYPKFNMYITEVKADDRVLWHFDPVQADLVLKIMLYTYKGSNFCSITTMDCRGTSIDRLYAEDTYGYNLISHSRHGFFGGRTRNAYNRKPGESFDPEVLNYKPPKPRHTPVGEATEERRQLFAGAKLIKCNFRRNPDLLLEEGWTLDVKGHPNGDYERIFAPKGGYLIYKLVDHDRYVWDFEGYGVTSGHHLITYDGNQFLRLEVVNEKGECFEHYYLKIDENWELIEKSVWDQRTVSRLSYSLFGADGILTGRDLSEEELGKVKDNVAVDLDISKVVNYAWSTERSTVSGVMTRKVYTAVDGYCFKSFSEDGETFFKPSGDFVVTKAVHYKVEGLDLVSYLAHDTTDGVHSVHHFMKHKGKWIEVSERAYKETIAVMLTLTEKHAADRRGSVTEVSTEEDLKPGAFYPNNPYSELQEALNIPQDPLIDGHRGGLMLPLPPNEEHLKRVCESEGINLEIHEHSDNRYDVSAFPTGKGITRVIYKVSDGYHFKAVSDSGVPVFQDSGYTMSEAVLDKMEDGENFLQVRAFDGDGKEHVFYYYKQDMHKNLQEISRKTYLKQRFRSFERVYVDLGMAVKDNEQFVKLQSKHFKNVISFLPRMNVLVDTIKHDNYIIWKYDERKPEVITRIVTFVREGIRGCSITLVDEDGRETERLYLNTNPRTNEYTLFLHKGEMFSLFKNYLRNRKIGFAWNVRYLPDEINWTEIVEPGSKDYAMCQPGYKMSANGECEDDEESVEELAYSEDEEESVDEAEPDTNAGLTEEQKARRAAMAQKRKQQEHIADKIYYSEKKFAMQYILHKEGAVWDSKNTGDLCLDIRKHNNGRYRIIECEIMSPDGHVELRYFVNNANGKGDYREFNPSDFGSDL</sequence>
<protein>
    <recommendedName>
        <fullName evidence="5">Spherical body protein 3</fullName>
    </recommendedName>
</protein>
<gene>
    <name evidence="3" type="ORF">BgAZ_501310</name>
</gene>
<keyword evidence="4" id="KW-1185">Reference proteome</keyword>
<feature type="chain" id="PRO_5041959986" description="Spherical body protein 3" evidence="2">
    <location>
        <begin position="17"/>
        <end position="1058"/>
    </location>
</feature>
<feature type="compositionally biased region" description="Acidic residues" evidence="1">
    <location>
        <begin position="933"/>
        <end position="946"/>
    </location>
</feature>
<evidence type="ECO:0008006" key="5">
    <source>
        <dbReference type="Google" id="ProtNLM"/>
    </source>
</evidence>
<dbReference type="Proteomes" id="UP001230268">
    <property type="component" value="Unassembled WGS sequence"/>
</dbReference>
<feature type="region of interest" description="Disordered" evidence="1">
    <location>
        <begin position="933"/>
        <end position="952"/>
    </location>
</feature>
<reference evidence="3" key="1">
    <citation type="submission" date="2023-08" db="EMBL/GenBank/DDBJ databases">
        <title>Draft sequence of the Babesia gibsoni genome.</title>
        <authorList>
            <person name="Yamagishi J.Y."/>
            <person name="Xuan X.X."/>
        </authorList>
    </citation>
    <scope>NUCLEOTIDE SEQUENCE</scope>
    <source>
        <strain evidence="3">Azabu</strain>
    </source>
</reference>
<accession>A0AAD8PCS4</accession>
<comment type="caution">
    <text evidence="3">The sequence shown here is derived from an EMBL/GenBank/DDBJ whole genome shotgun (WGS) entry which is preliminary data.</text>
</comment>
<organism evidence="3 4">
    <name type="scientific">Babesia gibsoni</name>
    <dbReference type="NCBI Taxonomy" id="33632"/>
    <lineage>
        <taxon>Eukaryota</taxon>
        <taxon>Sar</taxon>
        <taxon>Alveolata</taxon>
        <taxon>Apicomplexa</taxon>
        <taxon>Aconoidasida</taxon>
        <taxon>Piroplasmida</taxon>
        <taxon>Babesiidae</taxon>
        <taxon>Babesia</taxon>
    </lineage>
</organism>
<dbReference type="EMBL" id="JAVEPI010000005">
    <property type="protein sequence ID" value="KAK1441799.1"/>
    <property type="molecule type" value="Genomic_DNA"/>
</dbReference>
<keyword evidence="2" id="KW-0732">Signal</keyword>
<evidence type="ECO:0000256" key="1">
    <source>
        <dbReference type="SAM" id="MobiDB-lite"/>
    </source>
</evidence>